<dbReference type="EMBL" id="CP101914">
    <property type="protein sequence ID" value="UUI02678.1"/>
    <property type="molecule type" value="Genomic_DNA"/>
</dbReference>
<dbReference type="PANTHER" id="PTHR28082:SF1">
    <property type="entry name" value="HELPER OF TIM PROTEIN 13"/>
    <property type="match status" value="1"/>
</dbReference>
<feature type="domain" description="CHY-type" evidence="4">
    <location>
        <begin position="8"/>
        <end position="88"/>
    </location>
</feature>
<dbReference type="PANTHER" id="PTHR28082">
    <property type="entry name" value="ZINC FINGER PROTEIN"/>
    <property type="match status" value="1"/>
</dbReference>
<dbReference type="InterPro" id="IPR052604">
    <property type="entry name" value="Mito_Tim_assembly_helper"/>
</dbReference>
<evidence type="ECO:0000256" key="1">
    <source>
        <dbReference type="ARBA" id="ARBA00022723"/>
    </source>
</evidence>
<dbReference type="InterPro" id="IPR016694">
    <property type="entry name" value="UCP017292"/>
</dbReference>
<keyword evidence="6" id="KW-1185">Reference proteome</keyword>
<sequence length="110" mass="13043">MTTIYGVIVDDQTRCKHYHTTKDIIAIKFNCCQKYYPCYQCHEACEDHPISVWGKDEFDELAIICGVCKTEHTINQYMNTNKCLHCESPFNEGCQKHYHLYFDYTPECKR</sequence>
<accession>A0ABY5JU31</accession>
<dbReference type="PROSITE" id="PS51266">
    <property type="entry name" value="ZF_CHY"/>
    <property type="match status" value="1"/>
</dbReference>
<dbReference type="SUPFAM" id="SSF161219">
    <property type="entry name" value="CHY zinc finger-like"/>
    <property type="match status" value="1"/>
</dbReference>
<keyword evidence="1" id="KW-0479">Metal-binding</keyword>
<dbReference type="InterPro" id="IPR008913">
    <property type="entry name" value="Znf_CHY"/>
</dbReference>
<gene>
    <name evidence="5" type="ORF">NP439_22010</name>
</gene>
<evidence type="ECO:0000256" key="2">
    <source>
        <dbReference type="ARBA" id="ARBA00022771"/>
    </source>
</evidence>
<evidence type="ECO:0000259" key="4">
    <source>
        <dbReference type="PROSITE" id="PS51266"/>
    </source>
</evidence>
<evidence type="ECO:0000313" key="5">
    <source>
        <dbReference type="EMBL" id="UUI02678.1"/>
    </source>
</evidence>
<name>A0ABY5JU31_9BACI</name>
<protein>
    <submittedName>
        <fullName evidence="5">CHY zinc finger protein</fullName>
    </submittedName>
</protein>
<keyword evidence="3" id="KW-0862">Zinc</keyword>
<dbReference type="Proteomes" id="UP001059773">
    <property type="component" value="Chromosome"/>
</dbReference>
<keyword evidence="2" id="KW-0863">Zinc-finger</keyword>
<dbReference type="Pfam" id="PF05495">
    <property type="entry name" value="zf-CHY"/>
    <property type="match status" value="1"/>
</dbReference>
<reference evidence="5" key="1">
    <citation type="submission" date="2022-07" db="EMBL/GenBank/DDBJ databases">
        <title>FELIX.</title>
        <authorList>
            <person name="Wan K.H."/>
            <person name="Park S."/>
            <person name="Lawrence Q."/>
            <person name="Eichenberger J.P."/>
            <person name="Booth B.W."/>
            <person name="Piaggio A.J."/>
            <person name="Chandler J.C."/>
            <person name="Franklin A.B."/>
            <person name="Celniker S.E."/>
        </authorList>
    </citation>
    <scope>NUCLEOTIDE SEQUENCE</scope>
    <source>
        <strain evidence="5">QA-1986 374</strain>
    </source>
</reference>
<dbReference type="InterPro" id="IPR037274">
    <property type="entry name" value="Znf_CHY_sf"/>
</dbReference>
<evidence type="ECO:0000313" key="6">
    <source>
        <dbReference type="Proteomes" id="UP001059773"/>
    </source>
</evidence>
<organism evidence="5 6">
    <name type="scientific">Oceanobacillus jeddahense</name>
    <dbReference type="NCBI Taxonomy" id="1462527"/>
    <lineage>
        <taxon>Bacteria</taxon>
        <taxon>Bacillati</taxon>
        <taxon>Bacillota</taxon>
        <taxon>Bacilli</taxon>
        <taxon>Bacillales</taxon>
        <taxon>Bacillaceae</taxon>
        <taxon>Oceanobacillus</taxon>
    </lineage>
</organism>
<proteinExistence type="predicted"/>
<dbReference type="PIRSF" id="PIRSF017292">
    <property type="entry name" value="UCP017292_Znf_CHY"/>
    <property type="match status" value="1"/>
</dbReference>
<evidence type="ECO:0000256" key="3">
    <source>
        <dbReference type="ARBA" id="ARBA00022833"/>
    </source>
</evidence>